<comment type="caution">
    <text evidence="1">The sequence shown here is derived from an EMBL/GenBank/DDBJ whole genome shotgun (WGS) entry which is preliminary data.</text>
</comment>
<sequence>MSISTGLPSVSLPTSTAPVNASVRLLTLSVRVSKSPCAAARSG</sequence>
<dbReference type="Proteomes" id="UP000189229">
    <property type="component" value="Unassembled WGS sequence"/>
</dbReference>
<name>A0A1V3XU36_MYCKA</name>
<accession>A0A1V3XU36</accession>
<evidence type="ECO:0000313" key="1">
    <source>
        <dbReference type="EMBL" id="OOK82031.1"/>
    </source>
</evidence>
<evidence type="ECO:0000313" key="2">
    <source>
        <dbReference type="Proteomes" id="UP000189229"/>
    </source>
</evidence>
<proteinExistence type="predicted"/>
<dbReference type="EMBL" id="MVBM01000001">
    <property type="protein sequence ID" value="OOK82031.1"/>
    <property type="molecule type" value="Genomic_DNA"/>
</dbReference>
<dbReference type="AlphaFoldDB" id="A0A1V3XU36"/>
<reference evidence="1 2" key="1">
    <citation type="submission" date="2017-02" db="EMBL/GenBank/DDBJ databases">
        <title>Complete genome sequences of Mycobacterium kansasii strains isolated from rhesus macaques.</title>
        <authorList>
            <person name="Panda A."/>
            <person name="Nagaraj S."/>
            <person name="Zhao X."/>
            <person name="Tettelin H."/>
            <person name="Detolla L.J."/>
        </authorList>
    </citation>
    <scope>NUCLEOTIDE SEQUENCE [LARGE SCALE GENOMIC DNA]</scope>
    <source>
        <strain evidence="1 2">11-3813</strain>
    </source>
</reference>
<protein>
    <submittedName>
        <fullName evidence="1">Uncharacterized protein</fullName>
    </submittedName>
</protein>
<organism evidence="1 2">
    <name type="scientific">Mycobacterium kansasii</name>
    <dbReference type="NCBI Taxonomy" id="1768"/>
    <lineage>
        <taxon>Bacteria</taxon>
        <taxon>Bacillati</taxon>
        <taxon>Actinomycetota</taxon>
        <taxon>Actinomycetes</taxon>
        <taxon>Mycobacteriales</taxon>
        <taxon>Mycobacteriaceae</taxon>
        <taxon>Mycobacterium</taxon>
    </lineage>
</organism>
<gene>
    <name evidence="1" type="ORF">BZL30_0173</name>
</gene>